<dbReference type="EC" id="3.1.3.48" evidence="10"/>
<evidence type="ECO:0000259" key="17">
    <source>
        <dbReference type="PROSITE" id="PS50056"/>
    </source>
</evidence>
<dbReference type="PROSITE" id="PS00383">
    <property type="entry name" value="TYR_PHOSPHATASE_1"/>
    <property type="match status" value="1"/>
</dbReference>
<evidence type="ECO:0000259" key="15">
    <source>
        <dbReference type="PROSITE" id="PS50001"/>
    </source>
</evidence>
<sequence length="608" mass="69927">MCLCAWPDLCVCGLYILYVYVCNVSLCVSSWFHRDISGLDAESVLKSRGVHGSFLARPSRKNQGDFSLSVRVGELVTHIRIQNTGDFYDLYGGEKFATLSELVEYYTAENGILQDKDGTIIELKYPFNCSDPTTERWYHGHLSGPNAEKLLWERDEPGTFLVRESLSKPGDFVLSVLTEEKSKASSGGRRVSHIKIMCQNDRYTVGGTEMFDTLADLMEHYKRKGIEEMSGTWVHLKQPYFSTRVNAADIDSRVRLLDQMAERENEGDKKSKAGFWEEFDTLQKQETKVKKSREEGMRPENKSKNRYKNILPCKNYDCNGLCLHNKLQESGDPKVYIACQGCLATTVNDFWQMVWQERTRVIVMTTREVEKGRNKCVPYWPEMQGSKEVGPYVVTCVSERDATDYKIRVMEISPLDQSDSVRTIWHYQYLSWPDHGVPEEPGGVLSFLTQVNTKQAEFANAGPMIIHCSAGIGRTGTIVVIDMIIQTIDTKGLDCDIDIQKSIQMVRDQRSGMVQTEAQYKFIYLAVSEYIERERETEKRERESERDGRERDGRERERDGRQRERRKRESERLGRERQKREMSGCRHSLGPLFIIVVPHVSPSFCCPI</sequence>
<feature type="domain" description="SH2" evidence="15">
    <location>
        <begin position="137"/>
        <end position="240"/>
    </location>
</feature>
<dbReference type="PROSITE" id="PS50001">
    <property type="entry name" value="SH2"/>
    <property type="match status" value="2"/>
</dbReference>
<dbReference type="GO" id="GO:0001784">
    <property type="term" value="F:phosphotyrosine residue binding"/>
    <property type="evidence" value="ECO:0007669"/>
    <property type="project" value="TreeGrafter"/>
</dbReference>
<evidence type="ECO:0000256" key="5">
    <source>
        <dbReference type="ARBA" id="ARBA00022737"/>
    </source>
</evidence>
<dbReference type="Pfam" id="PF00102">
    <property type="entry name" value="Y_phosphatase"/>
    <property type="match status" value="1"/>
</dbReference>
<dbReference type="CDD" id="cd10340">
    <property type="entry name" value="SH2_N-SH2_SHP_like"/>
    <property type="match status" value="1"/>
</dbReference>
<dbReference type="InterPro" id="IPR003595">
    <property type="entry name" value="Tyr_Pase_cat"/>
</dbReference>
<evidence type="ECO:0000256" key="1">
    <source>
        <dbReference type="ARBA" id="ARBA00004496"/>
    </source>
</evidence>
<name>A0A8C7SFD2_ONCMY</name>
<dbReference type="InterPro" id="IPR000387">
    <property type="entry name" value="Tyr_Pase_dom"/>
</dbReference>
<keyword evidence="6 10" id="KW-0378">Hydrolase</keyword>
<dbReference type="PANTHER" id="PTHR46257">
    <property type="entry name" value="TYROSINE-PROTEIN PHOSPHATASE CORKSCREW"/>
    <property type="match status" value="1"/>
</dbReference>
<feature type="binding site" evidence="12">
    <location>
        <position position="515"/>
    </location>
    <ligand>
        <name>substrate</name>
    </ligand>
</feature>
<reference evidence="18" key="3">
    <citation type="submission" date="2025-09" db="UniProtKB">
        <authorList>
            <consortium name="Ensembl"/>
        </authorList>
    </citation>
    <scope>IDENTIFICATION</scope>
</reference>
<proteinExistence type="inferred from homology"/>
<keyword evidence="5" id="KW-0677">Repeat</keyword>
<dbReference type="PROSITE" id="PS50055">
    <property type="entry name" value="TYR_PHOSPHATASE_PTP"/>
    <property type="match status" value="1"/>
</dbReference>
<dbReference type="InterPro" id="IPR029021">
    <property type="entry name" value="Prot-tyrosine_phosphatase-like"/>
</dbReference>
<dbReference type="GeneTree" id="ENSGT00940000159480"/>
<dbReference type="Gene3D" id="3.30.505.10">
    <property type="entry name" value="SH2 domain"/>
    <property type="match status" value="2"/>
</dbReference>
<evidence type="ECO:0000256" key="12">
    <source>
        <dbReference type="PIRSR" id="PIRSR000929-2"/>
    </source>
</evidence>
<dbReference type="SMART" id="SM00252">
    <property type="entry name" value="SH2"/>
    <property type="match status" value="2"/>
</dbReference>
<dbReference type="Gene3D" id="3.90.190.10">
    <property type="entry name" value="Protein tyrosine phosphatase superfamily"/>
    <property type="match status" value="1"/>
</dbReference>
<accession>A0A8C7SFD2</accession>
<evidence type="ECO:0000313" key="19">
    <source>
        <dbReference type="Proteomes" id="UP000694395"/>
    </source>
</evidence>
<comment type="catalytic activity">
    <reaction evidence="9 10">
        <text>O-phospho-L-tyrosyl-[protein] + H2O = L-tyrosyl-[protein] + phosphate</text>
        <dbReference type="Rhea" id="RHEA:10684"/>
        <dbReference type="Rhea" id="RHEA-COMP:10136"/>
        <dbReference type="Rhea" id="RHEA-COMP:20101"/>
        <dbReference type="ChEBI" id="CHEBI:15377"/>
        <dbReference type="ChEBI" id="CHEBI:43474"/>
        <dbReference type="ChEBI" id="CHEBI:46858"/>
        <dbReference type="ChEBI" id="CHEBI:61978"/>
        <dbReference type="EC" id="3.1.3.48"/>
    </reaction>
</comment>
<keyword evidence="4" id="KW-0597">Phosphoprotein</keyword>
<feature type="active site" description="Phosphocysteine intermediate" evidence="11">
    <location>
        <position position="468"/>
    </location>
</feature>
<dbReference type="InterPro" id="IPR016130">
    <property type="entry name" value="Tyr_Pase_AS"/>
</dbReference>
<protein>
    <recommendedName>
        <fullName evidence="10">Tyrosine-protein phosphatase non-receptor type</fullName>
        <ecNumber evidence="10">3.1.3.48</ecNumber>
    </recommendedName>
</protein>
<evidence type="ECO:0000313" key="18">
    <source>
        <dbReference type="Ensembl" id="ENSOMYP00000066068.2"/>
    </source>
</evidence>
<dbReference type="SUPFAM" id="SSF52799">
    <property type="entry name" value="(Phosphotyrosine protein) phosphatases II"/>
    <property type="match status" value="1"/>
</dbReference>
<keyword evidence="3 10" id="KW-0963">Cytoplasm</keyword>
<feature type="domain" description="Tyrosine-protein phosphatase" evidence="16">
    <location>
        <begin position="275"/>
        <end position="530"/>
    </location>
</feature>
<dbReference type="Pfam" id="PF00017">
    <property type="entry name" value="SH2"/>
    <property type="match status" value="2"/>
</dbReference>
<evidence type="ECO:0000259" key="16">
    <source>
        <dbReference type="PROSITE" id="PS50055"/>
    </source>
</evidence>
<evidence type="ECO:0000256" key="14">
    <source>
        <dbReference type="SAM" id="MobiDB-lite"/>
    </source>
</evidence>
<dbReference type="CDD" id="cd09931">
    <property type="entry name" value="SH2_C-SH2_SHP_like"/>
    <property type="match status" value="1"/>
</dbReference>
<dbReference type="InterPro" id="IPR000980">
    <property type="entry name" value="SH2"/>
</dbReference>
<dbReference type="FunFam" id="3.30.505.10:FF:000012">
    <property type="entry name" value="Tyrosine-protein phosphatase non-receptor type"/>
    <property type="match status" value="1"/>
</dbReference>
<dbReference type="PRINTS" id="PR00401">
    <property type="entry name" value="SH2DOMAIN"/>
</dbReference>
<dbReference type="GO" id="GO:0000278">
    <property type="term" value="P:mitotic cell cycle"/>
    <property type="evidence" value="ECO:0007669"/>
    <property type="project" value="TreeGrafter"/>
</dbReference>
<evidence type="ECO:0000256" key="4">
    <source>
        <dbReference type="ARBA" id="ARBA00022553"/>
    </source>
</evidence>
<evidence type="ECO:0000256" key="7">
    <source>
        <dbReference type="ARBA" id="ARBA00022912"/>
    </source>
</evidence>
<feature type="domain" description="SH2" evidence="15">
    <location>
        <begin position="31"/>
        <end position="127"/>
    </location>
</feature>
<evidence type="ECO:0000256" key="10">
    <source>
        <dbReference type="PIRNR" id="PIRNR000929"/>
    </source>
</evidence>
<evidence type="ECO:0000256" key="2">
    <source>
        <dbReference type="ARBA" id="ARBA00010750"/>
    </source>
</evidence>
<evidence type="ECO:0000256" key="13">
    <source>
        <dbReference type="PROSITE-ProRule" id="PRU00191"/>
    </source>
</evidence>
<comment type="similarity">
    <text evidence="2 10">Belongs to the protein-tyrosine phosphatase family. Non-receptor class 2 subfamily.</text>
</comment>
<dbReference type="SMART" id="SM00194">
    <property type="entry name" value="PTPc"/>
    <property type="match status" value="1"/>
</dbReference>
<keyword evidence="19" id="KW-1185">Reference proteome</keyword>
<feature type="region of interest" description="Disordered" evidence="14">
    <location>
        <begin position="535"/>
        <end position="582"/>
    </location>
</feature>
<dbReference type="GO" id="GO:0030154">
    <property type="term" value="P:cell differentiation"/>
    <property type="evidence" value="ECO:0007669"/>
    <property type="project" value="TreeGrafter"/>
</dbReference>
<feature type="binding site" evidence="12">
    <location>
        <position position="434"/>
    </location>
    <ligand>
        <name>substrate</name>
    </ligand>
</feature>
<dbReference type="FunFam" id="3.30.505.10:FF:000018">
    <property type="entry name" value="Tyrosine-protein phosphatase non-receptor type"/>
    <property type="match status" value="1"/>
</dbReference>
<dbReference type="GO" id="GO:0005737">
    <property type="term" value="C:cytoplasm"/>
    <property type="evidence" value="ECO:0007669"/>
    <property type="project" value="UniProtKB-SubCell"/>
</dbReference>
<evidence type="ECO:0000256" key="9">
    <source>
        <dbReference type="ARBA" id="ARBA00051722"/>
    </source>
</evidence>
<dbReference type="PROSITE" id="PS50056">
    <property type="entry name" value="TYR_PHOSPHATASE_2"/>
    <property type="match status" value="1"/>
</dbReference>
<keyword evidence="7 10" id="KW-0904">Protein phosphatase</keyword>
<evidence type="ECO:0000256" key="3">
    <source>
        <dbReference type="ARBA" id="ARBA00022490"/>
    </source>
</evidence>
<dbReference type="InterPro" id="IPR036860">
    <property type="entry name" value="SH2_dom_sf"/>
</dbReference>
<evidence type="ECO:0000256" key="6">
    <source>
        <dbReference type="ARBA" id="ARBA00022801"/>
    </source>
</evidence>
<dbReference type="PIRSF" id="PIRSF000929">
    <property type="entry name" value="Tyr-Ptase_nr_6"/>
    <property type="match status" value="1"/>
</dbReference>
<dbReference type="Proteomes" id="UP000694395">
    <property type="component" value="Chromosome 3"/>
</dbReference>
<dbReference type="GO" id="GO:0004726">
    <property type="term" value="F:non-membrane spanning protein tyrosine phosphatase activity"/>
    <property type="evidence" value="ECO:0007669"/>
    <property type="project" value="TreeGrafter"/>
</dbReference>
<keyword evidence="8 13" id="KW-0727">SH2 domain</keyword>
<dbReference type="InterPro" id="IPR012152">
    <property type="entry name" value="Tyr_Pase_non-rcpt_typ-6/11"/>
</dbReference>
<dbReference type="InterPro" id="IPR000242">
    <property type="entry name" value="PTP_cat"/>
</dbReference>
<comment type="subcellular location">
    <subcellularLocation>
        <location evidence="1 10">Cytoplasm</location>
    </subcellularLocation>
</comment>
<reference evidence="18" key="1">
    <citation type="submission" date="2020-07" db="EMBL/GenBank/DDBJ databases">
        <title>A long reads based de novo assembly of the rainbow trout Arlee double haploid line genome.</title>
        <authorList>
            <person name="Gao G."/>
            <person name="Palti Y."/>
        </authorList>
    </citation>
    <scope>NUCLEOTIDE SEQUENCE [LARGE SCALE GENOMIC DNA]</scope>
</reference>
<dbReference type="PANTHER" id="PTHR46257:SF4">
    <property type="entry name" value="TYROSINE-PROTEIN PHOSPHATASE NON-RECEPTOR TYPE 6"/>
    <property type="match status" value="1"/>
</dbReference>
<dbReference type="AlphaFoldDB" id="A0A8C7SFD2"/>
<evidence type="ECO:0000256" key="11">
    <source>
        <dbReference type="PIRSR" id="PIRSR000929-1"/>
    </source>
</evidence>
<dbReference type="GO" id="GO:0035556">
    <property type="term" value="P:intracellular signal transduction"/>
    <property type="evidence" value="ECO:0007669"/>
    <property type="project" value="TreeGrafter"/>
</dbReference>
<dbReference type="PRINTS" id="PR00700">
    <property type="entry name" value="PRTYPHPHTASE"/>
</dbReference>
<dbReference type="Ensembl" id="ENSOMYT00000071975.2">
    <property type="protein sequence ID" value="ENSOMYP00000066068.2"/>
    <property type="gene ID" value="ENSOMYG00000062402.1"/>
</dbReference>
<evidence type="ECO:0000256" key="8">
    <source>
        <dbReference type="ARBA" id="ARBA00022999"/>
    </source>
</evidence>
<dbReference type="SUPFAM" id="SSF55550">
    <property type="entry name" value="SH2 domain"/>
    <property type="match status" value="2"/>
</dbReference>
<dbReference type="SMART" id="SM00404">
    <property type="entry name" value="PTPc_motif"/>
    <property type="match status" value="1"/>
</dbReference>
<dbReference type="InterPro" id="IPR052123">
    <property type="entry name" value="Non-rcpt_Tyr_Phosphatase"/>
</dbReference>
<organism evidence="18 19">
    <name type="scientific">Oncorhynchus mykiss</name>
    <name type="common">Rainbow trout</name>
    <name type="synonym">Salmo gairdneri</name>
    <dbReference type="NCBI Taxonomy" id="8022"/>
    <lineage>
        <taxon>Eukaryota</taxon>
        <taxon>Metazoa</taxon>
        <taxon>Chordata</taxon>
        <taxon>Craniata</taxon>
        <taxon>Vertebrata</taxon>
        <taxon>Euteleostomi</taxon>
        <taxon>Actinopterygii</taxon>
        <taxon>Neopterygii</taxon>
        <taxon>Teleostei</taxon>
        <taxon>Protacanthopterygii</taxon>
        <taxon>Salmoniformes</taxon>
        <taxon>Salmonidae</taxon>
        <taxon>Salmoninae</taxon>
        <taxon>Oncorhynchus</taxon>
    </lineage>
</organism>
<feature type="domain" description="Tyrosine specific protein phosphatases" evidence="17">
    <location>
        <begin position="445"/>
        <end position="521"/>
    </location>
</feature>
<reference evidence="18" key="2">
    <citation type="submission" date="2025-08" db="UniProtKB">
        <authorList>
            <consortium name="Ensembl"/>
        </authorList>
    </citation>
    <scope>IDENTIFICATION</scope>
</reference>